<name>A0A1E3QZD9_9ASCO</name>
<dbReference type="Proteomes" id="UP000094336">
    <property type="component" value="Unassembled WGS sequence"/>
</dbReference>
<dbReference type="EMBL" id="KV454426">
    <property type="protein sequence ID" value="ODQ83006.1"/>
    <property type="molecule type" value="Genomic_DNA"/>
</dbReference>
<reference evidence="2" key="1">
    <citation type="submission" date="2016-05" db="EMBL/GenBank/DDBJ databases">
        <title>Comparative genomics of biotechnologically important yeasts.</title>
        <authorList>
            <consortium name="DOE Joint Genome Institute"/>
            <person name="Riley R."/>
            <person name="Haridas S."/>
            <person name="Wolfe K.H."/>
            <person name="Lopes M.R."/>
            <person name="Hittinger C.T."/>
            <person name="Goker M."/>
            <person name="Salamov A."/>
            <person name="Wisecaver J."/>
            <person name="Long T.M."/>
            <person name="Aerts A.L."/>
            <person name="Barry K."/>
            <person name="Choi C."/>
            <person name="Clum A."/>
            <person name="Coughlan A.Y."/>
            <person name="Deshpande S."/>
            <person name="Douglass A.P."/>
            <person name="Hanson S.J."/>
            <person name="Klenk H.-P."/>
            <person name="Labutti K."/>
            <person name="Lapidus A."/>
            <person name="Lindquist E."/>
            <person name="Lipzen A."/>
            <person name="Meier-Kolthoff J.P."/>
            <person name="Ohm R.A."/>
            <person name="Otillar R.P."/>
            <person name="Pangilinan J."/>
            <person name="Peng Y."/>
            <person name="Rokas A."/>
            <person name="Rosa C.A."/>
            <person name="Scheuner C."/>
            <person name="Sibirny A.A."/>
            <person name="Slot J.C."/>
            <person name="Stielow J.B."/>
            <person name="Sun H."/>
            <person name="Kurtzman C.P."/>
            <person name="Blackwell M."/>
            <person name="Grigoriev I.V."/>
            <person name="Jeffries T.W."/>
        </authorList>
    </citation>
    <scope>NUCLEOTIDE SEQUENCE [LARGE SCALE GENOMIC DNA]</scope>
    <source>
        <strain evidence="2">NRRL Y-12698</strain>
    </source>
</reference>
<dbReference type="AlphaFoldDB" id="A0A1E3QZD9"/>
<evidence type="ECO:0000313" key="2">
    <source>
        <dbReference type="Proteomes" id="UP000094336"/>
    </source>
</evidence>
<accession>A0A1E3QZD9</accession>
<dbReference type="GeneID" id="30145539"/>
<dbReference type="RefSeq" id="XP_018988334.1">
    <property type="nucleotide sequence ID" value="XM_019127686.1"/>
</dbReference>
<evidence type="ECO:0000313" key="1">
    <source>
        <dbReference type="EMBL" id="ODQ83006.1"/>
    </source>
</evidence>
<protein>
    <submittedName>
        <fullName evidence="1">Uncharacterized protein</fullName>
    </submittedName>
</protein>
<organism evidence="1 2">
    <name type="scientific">Babjeviella inositovora NRRL Y-12698</name>
    <dbReference type="NCBI Taxonomy" id="984486"/>
    <lineage>
        <taxon>Eukaryota</taxon>
        <taxon>Fungi</taxon>
        <taxon>Dikarya</taxon>
        <taxon>Ascomycota</taxon>
        <taxon>Saccharomycotina</taxon>
        <taxon>Pichiomycetes</taxon>
        <taxon>Serinales incertae sedis</taxon>
        <taxon>Babjeviella</taxon>
    </lineage>
</organism>
<gene>
    <name evidence="1" type="ORF">BABINDRAFT_159484</name>
</gene>
<sequence length="53" mass="5649">MAAFYNHAIGGEIDNLLAPTLDFAPPTIKCRSAVNKISPLAIWCSAATLLFLS</sequence>
<keyword evidence="2" id="KW-1185">Reference proteome</keyword>
<proteinExistence type="predicted"/>